<dbReference type="SMART" id="SM00470">
    <property type="entry name" value="ParB"/>
    <property type="match status" value="1"/>
</dbReference>
<dbReference type="OrthoDB" id="9800801at2"/>
<sequence>MALEIKEVPITQITPYENNPRNNDEAVEATANSIKEFGWQQPIVVDKDGVIIVGHTRLKAAKQLGLKNVPVIYADGLNEEQVTAYRLADNKTGELADWDFDKSEEELNNIVDIDMSEFEFENFEFSEGDVNLDDYEEPDDGSTKLQLKWAGHSINLTGEELHKLDSMYDAYESSGENSFVDFLESQVFRDEDIS</sequence>
<dbReference type="EMBL" id="VBTH01000002">
    <property type="protein sequence ID" value="TLQ05465.1"/>
    <property type="molecule type" value="Genomic_DNA"/>
</dbReference>
<evidence type="ECO:0000259" key="1">
    <source>
        <dbReference type="SMART" id="SM00470"/>
    </source>
</evidence>
<name>A0A5R9BY86_9LACO</name>
<accession>A0A5R9BY86</accession>
<dbReference type="GO" id="GO:0005694">
    <property type="term" value="C:chromosome"/>
    <property type="evidence" value="ECO:0007669"/>
    <property type="project" value="TreeGrafter"/>
</dbReference>
<dbReference type="RefSeq" id="WP_138473809.1">
    <property type="nucleotide sequence ID" value="NZ_VBTH01000002.1"/>
</dbReference>
<dbReference type="InterPro" id="IPR003115">
    <property type="entry name" value="ParB_N"/>
</dbReference>
<dbReference type="InterPro" id="IPR050336">
    <property type="entry name" value="Chromosome_partition/occlusion"/>
</dbReference>
<dbReference type="PANTHER" id="PTHR33375:SF1">
    <property type="entry name" value="CHROMOSOME-PARTITIONING PROTEIN PARB-RELATED"/>
    <property type="match status" value="1"/>
</dbReference>
<dbReference type="SUPFAM" id="SSF110849">
    <property type="entry name" value="ParB/Sulfiredoxin"/>
    <property type="match status" value="1"/>
</dbReference>
<feature type="domain" description="ParB-like N-terminal" evidence="1">
    <location>
        <begin position="6"/>
        <end position="91"/>
    </location>
</feature>
<dbReference type="GO" id="GO:0007059">
    <property type="term" value="P:chromosome segregation"/>
    <property type="evidence" value="ECO:0007669"/>
    <property type="project" value="TreeGrafter"/>
</dbReference>
<dbReference type="InterPro" id="IPR036086">
    <property type="entry name" value="ParB/Sulfiredoxin_sf"/>
</dbReference>
<dbReference type="Pfam" id="PF02195">
    <property type="entry name" value="ParB_N"/>
    <property type="match status" value="1"/>
</dbReference>
<reference evidence="2 3" key="1">
    <citation type="submission" date="2019-05" db="EMBL/GenBank/DDBJ databases">
        <title>The metagenome of a microbial culture collection derived from dairy environment covers the genomic content of the human microbiome.</title>
        <authorList>
            <person name="Roder T."/>
            <person name="Wuthrich D."/>
            <person name="Sattari Z."/>
            <person name="Von Ah U."/>
            <person name="Bar C."/>
            <person name="Ronchi F."/>
            <person name="Macpherson A.J."/>
            <person name="Ganal-Vonarburg S.C."/>
            <person name="Bruggmann R."/>
            <person name="Vergeres G."/>
        </authorList>
    </citation>
    <scope>NUCLEOTIDE SEQUENCE [LARGE SCALE GENOMIC DNA]</scope>
    <source>
        <strain evidence="2 3">FAM 18815</strain>
    </source>
</reference>
<proteinExistence type="predicted"/>
<comment type="caution">
    <text evidence="2">The sequence shown here is derived from an EMBL/GenBank/DDBJ whole genome shotgun (WGS) entry which is preliminary data.</text>
</comment>
<evidence type="ECO:0000313" key="2">
    <source>
        <dbReference type="EMBL" id="TLQ05465.1"/>
    </source>
</evidence>
<gene>
    <name evidence="2" type="ORF">FEZ51_02060</name>
</gene>
<dbReference type="AlphaFoldDB" id="A0A5R9BY86"/>
<organism evidence="2 3">
    <name type="scientific">Pediococcus stilesii</name>
    <dbReference type="NCBI Taxonomy" id="331679"/>
    <lineage>
        <taxon>Bacteria</taxon>
        <taxon>Bacillati</taxon>
        <taxon>Bacillota</taxon>
        <taxon>Bacilli</taxon>
        <taxon>Lactobacillales</taxon>
        <taxon>Lactobacillaceae</taxon>
        <taxon>Pediococcus</taxon>
    </lineage>
</organism>
<dbReference type="Gene3D" id="3.90.1530.10">
    <property type="entry name" value="Conserved hypothetical protein from pyrococcus furiosus pfu- 392566-001, ParB domain"/>
    <property type="match status" value="1"/>
</dbReference>
<evidence type="ECO:0000313" key="3">
    <source>
        <dbReference type="Proteomes" id="UP000305541"/>
    </source>
</evidence>
<dbReference type="Proteomes" id="UP000305541">
    <property type="component" value="Unassembled WGS sequence"/>
</dbReference>
<dbReference type="GO" id="GO:0045881">
    <property type="term" value="P:positive regulation of sporulation resulting in formation of a cellular spore"/>
    <property type="evidence" value="ECO:0007669"/>
    <property type="project" value="TreeGrafter"/>
</dbReference>
<dbReference type="PANTHER" id="PTHR33375">
    <property type="entry name" value="CHROMOSOME-PARTITIONING PROTEIN PARB-RELATED"/>
    <property type="match status" value="1"/>
</dbReference>
<protein>
    <submittedName>
        <fullName evidence="2">Chromosome partitioning protein ParB</fullName>
    </submittedName>
</protein>
<dbReference type="CDD" id="cd16402">
    <property type="entry name" value="ParB_N_like_MT"/>
    <property type="match status" value="1"/>
</dbReference>